<name>A0A6G9GWF6_9ACTN</name>
<evidence type="ECO:0000313" key="1">
    <source>
        <dbReference type="EMBL" id="QIQ02613.1"/>
    </source>
</evidence>
<dbReference type="KEGG" id="slia:HA039_10045"/>
<dbReference type="Proteomes" id="UP000501179">
    <property type="component" value="Chromosome"/>
</dbReference>
<dbReference type="RefSeq" id="WP_167026909.1">
    <property type="nucleotide sequence ID" value="NZ_CP050177.1"/>
</dbReference>
<sequence>MQIAVAVETTDGDAEELDTLTRELGEELLLLDAAESVARPEGGAAPAGAKSGTATTLGALLVTGVFSRAALNTMVSLVSEWRQRAQARRVELTEGDDSLIVEGVSGRDQKALIEAWLQRRSGSDPQP</sequence>
<protein>
    <submittedName>
        <fullName evidence="1">Uncharacterized protein</fullName>
    </submittedName>
</protein>
<gene>
    <name evidence="1" type="ORF">HA039_10045</name>
</gene>
<proteinExistence type="predicted"/>
<keyword evidence="2" id="KW-1185">Reference proteome</keyword>
<reference evidence="1 2" key="1">
    <citation type="submission" date="2020-03" db="EMBL/GenBank/DDBJ databases">
        <title>A novel species.</title>
        <authorList>
            <person name="Gao J."/>
        </authorList>
    </citation>
    <scope>NUCLEOTIDE SEQUENCE [LARGE SCALE GENOMIC DNA]</scope>
    <source>
        <strain evidence="1 2">QMT-12</strain>
    </source>
</reference>
<organism evidence="1 2">
    <name type="scientific">Streptomyces liangshanensis</name>
    <dbReference type="NCBI Taxonomy" id="2717324"/>
    <lineage>
        <taxon>Bacteria</taxon>
        <taxon>Bacillati</taxon>
        <taxon>Actinomycetota</taxon>
        <taxon>Actinomycetes</taxon>
        <taxon>Kitasatosporales</taxon>
        <taxon>Streptomycetaceae</taxon>
        <taxon>Streptomyces</taxon>
    </lineage>
</organism>
<dbReference type="AlphaFoldDB" id="A0A6G9GWF6"/>
<dbReference type="EMBL" id="CP050177">
    <property type="protein sequence ID" value="QIQ02613.1"/>
    <property type="molecule type" value="Genomic_DNA"/>
</dbReference>
<accession>A0A6G9GWF6</accession>
<evidence type="ECO:0000313" key="2">
    <source>
        <dbReference type="Proteomes" id="UP000501179"/>
    </source>
</evidence>